<dbReference type="RefSeq" id="WP_145365885.1">
    <property type="nucleotide sequence ID" value="NZ_CP036268.1"/>
</dbReference>
<gene>
    <name evidence="2" type="ORF">Pan189_41800</name>
</gene>
<protein>
    <submittedName>
        <fullName evidence="2">Uncharacterized protein</fullName>
    </submittedName>
</protein>
<keyword evidence="1" id="KW-1133">Transmembrane helix</keyword>
<keyword evidence="3" id="KW-1185">Reference proteome</keyword>
<reference evidence="2 3" key="1">
    <citation type="submission" date="2019-02" db="EMBL/GenBank/DDBJ databases">
        <title>Deep-cultivation of Planctomycetes and their phenomic and genomic characterization uncovers novel biology.</title>
        <authorList>
            <person name="Wiegand S."/>
            <person name="Jogler M."/>
            <person name="Boedeker C."/>
            <person name="Pinto D."/>
            <person name="Vollmers J."/>
            <person name="Rivas-Marin E."/>
            <person name="Kohn T."/>
            <person name="Peeters S.H."/>
            <person name="Heuer A."/>
            <person name="Rast P."/>
            <person name="Oberbeckmann S."/>
            <person name="Bunk B."/>
            <person name="Jeske O."/>
            <person name="Meyerdierks A."/>
            <person name="Storesund J.E."/>
            <person name="Kallscheuer N."/>
            <person name="Luecker S."/>
            <person name="Lage O.M."/>
            <person name="Pohl T."/>
            <person name="Merkel B.J."/>
            <person name="Hornburger P."/>
            <person name="Mueller R.-W."/>
            <person name="Bruemmer F."/>
            <person name="Labrenz M."/>
            <person name="Spormann A.M."/>
            <person name="Op den Camp H."/>
            <person name="Overmann J."/>
            <person name="Amann R."/>
            <person name="Jetten M.S.M."/>
            <person name="Mascher T."/>
            <person name="Medema M.H."/>
            <person name="Devos D.P."/>
            <person name="Kaster A.-K."/>
            <person name="Ovreas L."/>
            <person name="Rohde M."/>
            <person name="Galperin M.Y."/>
            <person name="Jogler C."/>
        </authorList>
    </citation>
    <scope>NUCLEOTIDE SEQUENCE [LARGE SCALE GENOMIC DNA]</scope>
    <source>
        <strain evidence="2 3">Pan189</strain>
    </source>
</reference>
<evidence type="ECO:0000313" key="2">
    <source>
        <dbReference type="EMBL" id="QDT39769.1"/>
    </source>
</evidence>
<evidence type="ECO:0000256" key="1">
    <source>
        <dbReference type="SAM" id="Phobius"/>
    </source>
</evidence>
<evidence type="ECO:0000313" key="3">
    <source>
        <dbReference type="Proteomes" id="UP000317318"/>
    </source>
</evidence>
<feature type="transmembrane region" description="Helical" evidence="1">
    <location>
        <begin position="26"/>
        <end position="45"/>
    </location>
</feature>
<organism evidence="2 3">
    <name type="scientific">Stratiformator vulcanicus</name>
    <dbReference type="NCBI Taxonomy" id="2527980"/>
    <lineage>
        <taxon>Bacteria</taxon>
        <taxon>Pseudomonadati</taxon>
        <taxon>Planctomycetota</taxon>
        <taxon>Planctomycetia</taxon>
        <taxon>Planctomycetales</taxon>
        <taxon>Planctomycetaceae</taxon>
        <taxon>Stratiformator</taxon>
    </lineage>
</organism>
<dbReference type="KEGG" id="svp:Pan189_41800"/>
<dbReference type="Proteomes" id="UP000317318">
    <property type="component" value="Chromosome"/>
</dbReference>
<keyword evidence="1" id="KW-0472">Membrane</keyword>
<dbReference type="AlphaFoldDB" id="A0A517R7A8"/>
<proteinExistence type="predicted"/>
<dbReference type="EMBL" id="CP036268">
    <property type="protein sequence ID" value="QDT39769.1"/>
    <property type="molecule type" value="Genomic_DNA"/>
</dbReference>
<sequence length="77" mass="8810">MLGDQDRDKIIETVKRENRRANRTGLGVWFALGAPAAYSLAYHFLPRYREALVGLAVPAVVIYLIILLVWSRSLLRR</sequence>
<name>A0A517R7A8_9PLAN</name>
<keyword evidence="1" id="KW-0812">Transmembrane</keyword>
<accession>A0A517R7A8</accession>
<feature type="transmembrane region" description="Helical" evidence="1">
    <location>
        <begin position="51"/>
        <end position="70"/>
    </location>
</feature>